<dbReference type="GO" id="GO:0003684">
    <property type="term" value="F:damaged DNA binding"/>
    <property type="evidence" value="ECO:0007669"/>
    <property type="project" value="InterPro"/>
</dbReference>
<dbReference type="Pfam" id="PF00817">
    <property type="entry name" value="IMS"/>
    <property type="match status" value="1"/>
</dbReference>
<dbReference type="PROSITE" id="PS50173">
    <property type="entry name" value="UMUC"/>
    <property type="match status" value="1"/>
</dbReference>
<dbReference type="GO" id="GO:0042276">
    <property type="term" value="P:error-prone translesion synthesis"/>
    <property type="evidence" value="ECO:0007669"/>
    <property type="project" value="TreeGrafter"/>
</dbReference>
<dbReference type="EMBL" id="JADIMG010000019">
    <property type="protein sequence ID" value="MBO8459080.1"/>
    <property type="molecule type" value="Genomic_DNA"/>
</dbReference>
<evidence type="ECO:0000313" key="7">
    <source>
        <dbReference type="EMBL" id="MBO8459080.1"/>
    </source>
</evidence>
<dbReference type="GO" id="GO:0009432">
    <property type="term" value="P:SOS response"/>
    <property type="evidence" value="ECO:0007669"/>
    <property type="project" value="UniProtKB-KW"/>
</dbReference>
<dbReference type="Pfam" id="PF11799">
    <property type="entry name" value="IMS_C"/>
    <property type="match status" value="1"/>
</dbReference>
<dbReference type="PANTHER" id="PTHR11076:SF34">
    <property type="entry name" value="PROTEIN UMUC"/>
    <property type="match status" value="1"/>
</dbReference>
<dbReference type="Proteomes" id="UP000823641">
    <property type="component" value="Unassembled WGS sequence"/>
</dbReference>
<dbReference type="Gene3D" id="3.30.70.270">
    <property type="match status" value="1"/>
</dbReference>
<evidence type="ECO:0000256" key="4">
    <source>
        <dbReference type="ARBA" id="ARBA00023204"/>
    </source>
</evidence>
<comment type="caution">
    <text evidence="7">The sequence shown here is derived from an EMBL/GenBank/DDBJ whole genome shotgun (WGS) entry which is preliminary data.</text>
</comment>
<dbReference type="GO" id="GO:0003887">
    <property type="term" value="F:DNA-directed DNA polymerase activity"/>
    <property type="evidence" value="ECO:0007669"/>
    <property type="project" value="TreeGrafter"/>
</dbReference>
<name>A0A9D9N3Q2_9BACT</name>
<dbReference type="CDD" id="cd01700">
    <property type="entry name" value="PolY_Pol_V_umuC"/>
    <property type="match status" value="1"/>
</dbReference>
<evidence type="ECO:0000256" key="3">
    <source>
        <dbReference type="ARBA" id="ARBA00023199"/>
    </source>
</evidence>
<reference evidence="7" key="1">
    <citation type="submission" date="2020-10" db="EMBL/GenBank/DDBJ databases">
        <authorList>
            <person name="Gilroy R."/>
        </authorList>
    </citation>
    <scope>NUCLEOTIDE SEQUENCE</scope>
    <source>
        <strain evidence="7">G3-3990</strain>
    </source>
</reference>
<evidence type="ECO:0000313" key="8">
    <source>
        <dbReference type="Proteomes" id="UP000823641"/>
    </source>
</evidence>
<reference evidence="7" key="2">
    <citation type="journal article" date="2021" name="PeerJ">
        <title>Extensive microbial diversity within the chicken gut microbiome revealed by metagenomics and culture.</title>
        <authorList>
            <person name="Gilroy R."/>
            <person name="Ravi A."/>
            <person name="Getino M."/>
            <person name="Pursley I."/>
            <person name="Horton D.L."/>
            <person name="Alikhan N.F."/>
            <person name="Baker D."/>
            <person name="Gharbi K."/>
            <person name="Hall N."/>
            <person name="Watson M."/>
            <person name="Adriaenssens E.M."/>
            <person name="Foster-Nyarko E."/>
            <person name="Jarju S."/>
            <person name="Secka A."/>
            <person name="Antonio M."/>
            <person name="Oren A."/>
            <person name="Chaudhuri R.R."/>
            <person name="La Ragione R."/>
            <person name="Hildebrand F."/>
            <person name="Pallen M.J."/>
        </authorList>
    </citation>
    <scope>NUCLEOTIDE SEQUENCE</scope>
    <source>
        <strain evidence="7">G3-3990</strain>
    </source>
</reference>
<sequence>MFALVDCNNFFCSCERVFNPQLRGKPVVVLSNNDGCVIARSNEAKALGIKMGAPYYQVRDFMQEKGVAVFSSNYILYGDMSRRVMTLLSEYTPDFAQYSIDEAFLGLDGLGEGEELVQYARQIRERVIKGTDIPVTIGIAPTKTLAKVASKYGKNYKGYGGVCMIDTEEKRIKALRSFDVADVWGIGRRHRELLYGHGVRTALDLTERSESWVRKMLTVTGVRTWKELRGISCIDLNDLSAKQSICTSRSFPDRGIYKKEILVEAVANFAAACVRKLKEQHECCSRMTVFAYTSRFRSEQPQSVIYQQVQFPTPTNSLHEIVGKAAAVLRNAFPIREEYGYKKVGVILWDMVPDEGIQTSLFDECNRVKMAQLQKAMDDINRRNGDNTVRLAIQGGCGSLWKEQRNYVSPSYTTDIRAIIRVNEGKKIGD</sequence>
<dbReference type="Gene3D" id="1.10.150.20">
    <property type="entry name" value="5' to 3' exonuclease, C-terminal subdomain"/>
    <property type="match status" value="1"/>
</dbReference>
<protein>
    <submittedName>
        <fullName evidence="7">Y-family DNA polymerase</fullName>
    </submittedName>
</protein>
<dbReference type="InterPro" id="IPR050116">
    <property type="entry name" value="DNA_polymerase-Y"/>
</dbReference>
<evidence type="ECO:0000256" key="2">
    <source>
        <dbReference type="ARBA" id="ARBA00022763"/>
    </source>
</evidence>
<dbReference type="InterPro" id="IPR043502">
    <property type="entry name" value="DNA/RNA_pol_sf"/>
</dbReference>
<dbReference type="Pfam" id="PF13438">
    <property type="entry name" value="DUF4113"/>
    <property type="match status" value="1"/>
</dbReference>
<dbReference type="AlphaFoldDB" id="A0A9D9N3Q2"/>
<keyword evidence="3" id="KW-0741">SOS mutagenesis</keyword>
<proteinExistence type="inferred from homology"/>
<gene>
    <name evidence="7" type="ORF">IAA73_01915</name>
</gene>
<feature type="domain" description="UmuC" evidence="6">
    <location>
        <begin position="2"/>
        <end position="187"/>
    </location>
</feature>
<keyword evidence="2" id="KW-0227">DNA damage</keyword>
<comment type="similarity">
    <text evidence="1">Belongs to the DNA polymerase type-Y family.</text>
</comment>
<evidence type="ECO:0000256" key="1">
    <source>
        <dbReference type="ARBA" id="ARBA00010945"/>
    </source>
</evidence>
<keyword evidence="4" id="KW-0234">DNA repair</keyword>
<dbReference type="PANTHER" id="PTHR11076">
    <property type="entry name" value="DNA REPAIR POLYMERASE UMUC / TRANSFERASE FAMILY MEMBER"/>
    <property type="match status" value="1"/>
</dbReference>
<dbReference type="InterPro" id="IPR017961">
    <property type="entry name" value="DNA_pol_Y-fam_little_finger"/>
</dbReference>
<organism evidence="7 8">
    <name type="scientific">Candidatus Gallipaludibacter merdavium</name>
    <dbReference type="NCBI Taxonomy" id="2840839"/>
    <lineage>
        <taxon>Bacteria</taxon>
        <taxon>Pseudomonadati</taxon>
        <taxon>Bacteroidota</taxon>
        <taxon>Bacteroidia</taxon>
        <taxon>Bacteroidales</taxon>
        <taxon>Candidatus Gallipaludibacter</taxon>
    </lineage>
</organism>
<evidence type="ECO:0000259" key="6">
    <source>
        <dbReference type="PROSITE" id="PS50173"/>
    </source>
</evidence>
<dbReference type="SUPFAM" id="SSF56672">
    <property type="entry name" value="DNA/RNA polymerases"/>
    <property type="match status" value="1"/>
</dbReference>
<dbReference type="InterPro" id="IPR043128">
    <property type="entry name" value="Rev_trsase/Diguanyl_cyclase"/>
</dbReference>
<dbReference type="InterPro" id="IPR001126">
    <property type="entry name" value="UmuC"/>
</dbReference>
<dbReference type="GO" id="GO:0005829">
    <property type="term" value="C:cytosol"/>
    <property type="evidence" value="ECO:0007669"/>
    <property type="project" value="TreeGrafter"/>
</dbReference>
<dbReference type="Gene3D" id="3.40.1170.60">
    <property type="match status" value="1"/>
</dbReference>
<keyword evidence="5" id="KW-0742">SOS response</keyword>
<dbReference type="InterPro" id="IPR025188">
    <property type="entry name" value="DUF4113"/>
</dbReference>
<accession>A0A9D9N3Q2</accession>
<evidence type="ECO:0000256" key="5">
    <source>
        <dbReference type="ARBA" id="ARBA00023236"/>
    </source>
</evidence>
<dbReference type="GO" id="GO:0006281">
    <property type="term" value="P:DNA repair"/>
    <property type="evidence" value="ECO:0007669"/>
    <property type="project" value="UniProtKB-KW"/>
</dbReference>